<evidence type="ECO:0000256" key="6">
    <source>
        <dbReference type="SAM" id="Phobius"/>
    </source>
</evidence>
<dbReference type="STRING" id="1300345.LF41_3121"/>
<dbReference type="InterPro" id="IPR004869">
    <property type="entry name" value="MMPL_dom"/>
</dbReference>
<feature type="transmembrane region" description="Helical" evidence="6">
    <location>
        <begin position="364"/>
        <end position="383"/>
    </location>
</feature>
<sequence>MRPGARIALAALWLAILLVAGWAIARHLELSGDLRRFMPSARTPEQKLLIDELGEGPGSRLLLVTLEGAPPGTLAAQSHALRAALSRDARFTLVANGEGGLEAFPERLRPYRYLLSPTLDTQRFDAAYLTEQVQARVADLGSPAAALVEPLVPRDPTLETLVLAESWEPATAPQRIEGAWFDRAGKRALLAIQTRAAGFDPTGQRDAVAAIASAYARAKGAKPGALSMTGPGAFSVEIGGRTEREASWIGMVDTIGLLVLLFVAYRNCKIPLLGALPLASAGLAGLGAVALLFDGVHGITVAFGFTLIGVAQDYPIHFFSHQRAGVQPYASVRALWPTLATGVVSTCIAYATFFVSGVDGLEQLAVFTIVGLGAAALATRFLLPALVDPDLRDPAQSAFLERLRTWVARLPQPRIAIGVLALVAAAIALFAPGPFWQNDLSRLTPVDPAALARDAQVRDELGAPDVRYVIAVQGRDVEDALQRTERLGVALEQARTQGWLAEFESAPQYLPSMHTQRARQARLPTPQALRASLDVAVAASPFRSDVFEPFLQDVDTARRAQPLVPADLAGTPLQVRVDGLLSQRDGHATALVSLVGLSAPDKVAALVQREGARLVDLKAASESLVVAYRERVLWALGLAAVLLIVAVRIALGSTQRAWRVLAPMAVTTLVILAALRIAGVELTLFHLVALILAAGLGLDYALFFEHAGDDREEQLRTLHALLVCSAMTLLVFALLGLSSIPVLRAIGVTVTLGVVSNFVLGLLIARHPHRETA</sequence>
<evidence type="ECO:0000256" key="1">
    <source>
        <dbReference type="ARBA" id="ARBA00004651"/>
    </source>
</evidence>
<evidence type="ECO:0000256" key="4">
    <source>
        <dbReference type="ARBA" id="ARBA00022989"/>
    </source>
</evidence>
<keyword evidence="5 6" id="KW-0472">Membrane</keyword>
<evidence type="ECO:0000313" key="9">
    <source>
        <dbReference type="Proteomes" id="UP000030518"/>
    </source>
</evidence>
<dbReference type="InterPro" id="IPR050545">
    <property type="entry name" value="Mycobact_MmpL"/>
</dbReference>
<keyword evidence="9" id="KW-1185">Reference proteome</keyword>
<proteinExistence type="predicted"/>
<dbReference type="PANTHER" id="PTHR33406">
    <property type="entry name" value="MEMBRANE PROTEIN MJ1562-RELATED"/>
    <property type="match status" value="1"/>
</dbReference>
<dbReference type="SUPFAM" id="SSF82866">
    <property type="entry name" value="Multidrug efflux transporter AcrB transmembrane domain"/>
    <property type="match status" value="2"/>
</dbReference>
<dbReference type="eggNOG" id="COG4258">
    <property type="taxonomic scope" value="Bacteria"/>
</dbReference>
<feature type="transmembrane region" description="Helical" evidence="6">
    <location>
        <begin position="339"/>
        <end position="358"/>
    </location>
</feature>
<comment type="caution">
    <text evidence="8">The sequence shown here is derived from an EMBL/GenBank/DDBJ whole genome shotgun (WGS) entry which is preliminary data.</text>
</comment>
<feature type="transmembrane region" description="Helical" evidence="6">
    <location>
        <begin position="415"/>
        <end position="436"/>
    </location>
</feature>
<feature type="transmembrane region" description="Helical" evidence="6">
    <location>
        <begin position="658"/>
        <end position="678"/>
    </location>
</feature>
<feature type="transmembrane region" description="Helical" evidence="6">
    <location>
        <begin position="246"/>
        <end position="265"/>
    </location>
</feature>
<feature type="transmembrane region" description="Helical" evidence="6">
    <location>
        <begin position="272"/>
        <end position="293"/>
    </location>
</feature>
<dbReference type="EMBL" id="JRKJ01000009">
    <property type="protein sequence ID" value="KGQ19089.1"/>
    <property type="molecule type" value="Genomic_DNA"/>
</dbReference>
<keyword evidence="4 6" id="KW-1133">Transmembrane helix</keyword>
<dbReference type="Proteomes" id="UP000030518">
    <property type="component" value="Unassembled WGS sequence"/>
</dbReference>
<keyword evidence="2" id="KW-1003">Cell membrane</keyword>
<gene>
    <name evidence="8" type="ORF">LF41_3121</name>
</gene>
<protein>
    <submittedName>
        <fullName evidence="8">Putative exporter</fullName>
    </submittedName>
</protein>
<evidence type="ECO:0000256" key="2">
    <source>
        <dbReference type="ARBA" id="ARBA00022475"/>
    </source>
</evidence>
<dbReference type="PANTHER" id="PTHR33406:SF13">
    <property type="entry name" value="MEMBRANE PROTEIN YDFJ"/>
    <property type="match status" value="1"/>
</dbReference>
<organism evidence="8 9">
    <name type="scientific">Lysobacter dokdonensis DS-58</name>
    <dbReference type="NCBI Taxonomy" id="1300345"/>
    <lineage>
        <taxon>Bacteria</taxon>
        <taxon>Pseudomonadati</taxon>
        <taxon>Pseudomonadota</taxon>
        <taxon>Gammaproteobacteria</taxon>
        <taxon>Lysobacterales</taxon>
        <taxon>Lysobacteraceae</taxon>
        <taxon>Noviluteimonas</taxon>
    </lineage>
</organism>
<dbReference type="Gene3D" id="1.20.1640.10">
    <property type="entry name" value="Multidrug efflux transporter AcrB transmembrane domain"/>
    <property type="match status" value="2"/>
</dbReference>
<feature type="domain" description="Membrane transport protein MMPL" evidence="7">
    <location>
        <begin position="185"/>
        <end position="387"/>
    </location>
</feature>
<dbReference type="GO" id="GO:0005886">
    <property type="term" value="C:plasma membrane"/>
    <property type="evidence" value="ECO:0007669"/>
    <property type="project" value="UniProtKB-SubCell"/>
</dbReference>
<accession>A0A0A2X1L5</accession>
<feature type="transmembrane region" description="Helical" evidence="6">
    <location>
        <begin position="632"/>
        <end position="651"/>
    </location>
</feature>
<reference evidence="8 9" key="1">
    <citation type="submission" date="2014-09" db="EMBL/GenBank/DDBJ databases">
        <title>Genome sequences of Lysobacter dokdonensis DS-58.</title>
        <authorList>
            <person name="Kim J.F."/>
            <person name="Kwak M.-J."/>
        </authorList>
    </citation>
    <scope>NUCLEOTIDE SEQUENCE [LARGE SCALE GENOMIC DNA]</scope>
    <source>
        <strain evidence="8 9">DS-58</strain>
    </source>
</reference>
<feature type="transmembrane region" description="Helical" evidence="6">
    <location>
        <begin position="684"/>
        <end position="703"/>
    </location>
</feature>
<dbReference type="Pfam" id="PF03176">
    <property type="entry name" value="MMPL"/>
    <property type="match status" value="1"/>
</dbReference>
<evidence type="ECO:0000256" key="5">
    <source>
        <dbReference type="ARBA" id="ARBA00023136"/>
    </source>
</evidence>
<evidence type="ECO:0000256" key="3">
    <source>
        <dbReference type="ARBA" id="ARBA00022692"/>
    </source>
</evidence>
<dbReference type="AlphaFoldDB" id="A0A0A2X1L5"/>
<feature type="transmembrane region" description="Helical" evidence="6">
    <location>
        <begin position="299"/>
        <end position="319"/>
    </location>
</feature>
<feature type="transmembrane region" description="Helical" evidence="6">
    <location>
        <begin position="743"/>
        <end position="765"/>
    </location>
</feature>
<evidence type="ECO:0000259" key="7">
    <source>
        <dbReference type="Pfam" id="PF03176"/>
    </source>
</evidence>
<evidence type="ECO:0000313" key="8">
    <source>
        <dbReference type="EMBL" id="KGQ19089.1"/>
    </source>
</evidence>
<dbReference type="PATRIC" id="fig|1300345.3.peg.1659"/>
<comment type="subcellular location">
    <subcellularLocation>
        <location evidence="1">Cell membrane</location>
        <topology evidence="1">Multi-pass membrane protein</topology>
    </subcellularLocation>
</comment>
<feature type="transmembrane region" description="Helical" evidence="6">
    <location>
        <begin position="715"/>
        <end position="737"/>
    </location>
</feature>
<keyword evidence="3 6" id="KW-0812">Transmembrane</keyword>
<name>A0A0A2X1L5_9GAMM</name>